<evidence type="ECO:0000313" key="2">
    <source>
        <dbReference type="Proteomes" id="UP001054945"/>
    </source>
</evidence>
<dbReference type="Proteomes" id="UP001054945">
    <property type="component" value="Unassembled WGS sequence"/>
</dbReference>
<dbReference type="AlphaFoldDB" id="A0AAV4XP28"/>
<gene>
    <name evidence="1" type="ORF">CEXT_394221</name>
</gene>
<reference evidence="1 2" key="1">
    <citation type="submission" date="2021-06" db="EMBL/GenBank/DDBJ databases">
        <title>Caerostris extrusa draft genome.</title>
        <authorList>
            <person name="Kono N."/>
            <person name="Arakawa K."/>
        </authorList>
    </citation>
    <scope>NUCLEOTIDE SEQUENCE [LARGE SCALE GENOMIC DNA]</scope>
</reference>
<organism evidence="1 2">
    <name type="scientific">Caerostris extrusa</name>
    <name type="common">Bark spider</name>
    <name type="synonym">Caerostris bankana</name>
    <dbReference type="NCBI Taxonomy" id="172846"/>
    <lineage>
        <taxon>Eukaryota</taxon>
        <taxon>Metazoa</taxon>
        <taxon>Ecdysozoa</taxon>
        <taxon>Arthropoda</taxon>
        <taxon>Chelicerata</taxon>
        <taxon>Arachnida</taxon>
        <taxon>Araneae</taxon>
        <taxon>Araneomorphae</taxon>
        <taxon>Entelegynae</taxon>
        <taxon>Araneoidea</taxon>
        <taxon>Araneidae</taxon>
        <taxon>Caerostris</taxon>
    </lineage>
</organism>
<accession>A0AAV4XP28</accession>
<sequence>MKDVMQPKWMFMSISPRRKLQSQSFGVGRPLFPRKTTVIFSGKFRKVGIRSLSCWSGPPLCLLEGNEFERIAPDGSRNLRVGLEDLRVI</sequence>
<comment type="caution">
    <text evidence="1">The sequence shown here is derived from an EMBL/GenBank/DDBJ whole genome shotgun (WGS) entry which is preliminary data.</text>
</comment>
<evidence type="ECO:0000313" key="1">
    <source>
        <dbReference type="EMBL" id="GIY95746.1"/>
    </source>
</evidence>
<proteinExistence type="predicted"/>
<dbReference type="EMBL" id="BPLR01000572">
    <property type="protein sequence ID" value="GIY95746.1"/>
    <property type="molecule type" value="Genomic_DNA"/>
</dbReference>
<keyword evidence="2" id="KW-1185">Reference proteome</keyword>
<protein>
    <submittedName>
        <fullName evidence="1">Uncharacterized protein</fullName>
    </submittedName>
</protein>
<name>A0AAV4XP28_CAEEX</name>